<dbReference type="InterPro" id="IPR018713">
    <property type="entry name" value="MPAB/Lcp_cat_dom"/>
</dbReference>
<dbReference type="AlphaFoldDB" id="A0A7Y9S5K5"/>
<dbReference type="RefSeq" id="WP_179503124.1">
    <property type="nucleotide sequence ID" value="NZ_JACCAA010000001.1"/>
</dbReference>
<accession>A0A7Y9S5K5</accession>
<proteinExistence type="predicted"/>
<dbReference type="EMBL" id="JACCAA010000001">
    <property type="protein sequence ID" value="NYG60159.1"/>
    <property type="molecule type" value="Genomic_DNA"/>
</dbReference>
<protein>
    <submittedName>
        <fullName evidence="2">Uncharacterized protein (DUF2236 family)</fullName>
    </submittedName>
</protein>
<comment type="caution">
    <text evidence="2">The sequence shown here is derived from an EMBL/GenBank/DDBJ whole genome shotgun (WGS) entry which is preliminary data.</text>
</comment>
<feature type="domain" description="ER-bound oxygenase mpaB/mpaB'/Rubber oxygenase catalytic" evidence="1">
    <location>
        <begin position="17"/>
        <end position="241"/>
    </location>
</feature>
<dbReference type="PANTHER" id="PTHR36151">
    <property type="entry name" value="BLR2777 PROTEIN"/>
    <property type="match status" value="1"/>
</dbReference>
<evidence type="ECO:0000259" key="1">
    <source>
        <dbReference type="Pfam" id="PF09995"/>
    </source>
</evidence>
<dbReference type="Proteomes" id="UP000540656">
    <property type="component" value="Unassembled WGS sequence"/>
</dbReference>
<keyword evidence="3" id="KW-1185">Reference proteome</keyword>
<reference evidence="2 3" key="1">
    <citation type="submission" date="2020-07" db="EMBL/GenBank/DDBJ databases">
        <title>Sequencing the genomes of 1000 actinobacteria strains.</title>
        <authorList>
            <person name="Klenk H.-P."/>
        </authorList>
    </citation>
    <scope>NUCLEOTIDE SEQUENCE [LARGE SCALE GENOMIC DNA]</scope>
    <source>
        <strain evidence="2 3">DSM 23819</strain>
    </source>
</reference>
<organism evidence="2 3">
    <name type="scientific">Nocardioides daedukensis</name>
    <dbReference type="NCBI Taxonomy" id="634462"/>
    <lineage>
        <taxon>Bacteria</taxon>
        <taxon>Bacillati</taxon>
        <taxon>Actinomycetota</taxon>
        <taxon>Actinomycetes</taxon>
        <taxon>Propionibacteriales</taxon>
        <taxon>Nocardioidaceae</taxon>
        <taxon>Nocardioides</taxon>
    </lineage>
</organism>
<dbReference type="GO" id="GO:0016491">
    <property type="term" value="F:oxidoreductase activity"/>
    <property type="evidence" value="ECO:0007669"/>
    <property type="project" value="InterPro"/>
</dbReference>
<sequence length="276" mass="31499">MTPAQPTAENAGDIGAHVHGVLALYGGAANVVLQFTRPGVAWGVIESPVESGAVTKHPFKRGRTTLTYIAVALIGTDQDRADYRRYVDEVHRQVRSRPSSPVKYNAFDRDLQLWVAACLHYGYVDTYTRTQGGLDDATRALIHSHSARFGTTLQVPADRWPTDPDAFDDYIETCLDAEFDPEVRDYLVDLMKFRQMPAWFWPAGRFLEFMNTGYLPAPLRAQLGLTWSPRRERIFTQVNRTTGRIVSALPRAARQFPFNYYLWFMRRRIRRGKSPL</sequence>
<name>A0A7Y9S5K5_9ACTN</name>
<gene>
    <name evidence="2" type="ORF">BJ980_003082</name>
</gene>
<dbReference type="Pfam" id="PF09995">
    <property type="entry name" value="MPAB_Lcp_cat"/>
    <property type="match status" value="1"/>
</dbReference>
<evidence type="ECO:0000313" key="3">
    <source>
        <dbReference type="Proteomes" id="UP000540656"/>
    </source>
</evidence>
<dbReference type="PANTHER" id="PTHR36151:SF3">
    <property type="entry name" value="ER-BOUND OXYGENASE MPAB_MPAB'_RUBBER OXYGENASE CATALYTIC DOMAIN-CONTAINING PROTEIN"/>
    <property type="match status" value="1"/>
</dbReference>
<evidence type="ECO:0000313" key="2">
    <source>
        <dbReference type="EMBL" id="NYG60159.1"/>
    </source>
</evidence>